<evidence type="ECO:0000256" key="1">
    <source>
        <dbReference type="SAM" id="SignalP"/>
    </source>
</evidence>
<evidence type="ECO:0000313" key="4">
    <source>
        <dbReference type="Proteomes" id="UP000070412"/>
    </source>
</evidence>
<accession>A0A834R1X0</accession>
<dbReference type="AlphaFoldDB" id="A0A834R1X0"/>
<gene>
    <name evidence="2" type="ORF">SSS_2794</name>
</gene>
<feature type="signal peptide" evidence="1">
    <location>
        <begin position="1"/>
        <end position="20"/>
    </location>
</feature>
<reference evidence="2" key="2">
    <citation type="submission" date="2020-01" db="EMBL/GenBank/DDBJ databases">
        <authorList>
            <person name="Korhonen P.K.K."/>
            <person name="Guangxu M.G."/>
            <person name="Wang T.W."/>
            <person name="Stroehlein A.J.S."/>
            <person name="Young N.D."/>
            <person name="Ang C.-S.A."/>
            <person name="Fernando D.W.F."/>
            <person name="Lu H.L."/>
            <person name="Taylor S.T."/>
            <person name="Ehtesham M.E.M."/>
            <person name="Najaraj S.H.N."/>
            <person name="Harsha G.H.G."/>
            <person name="Madugundu A.M."/>
            <person name="Renuse S.R."/>
            <person name="Holt D.H."/>
            <person name="Pandey A.P."/>
            <person name="Papenfuss A.P."/>
            <person name="Gasser R.B.G."/>
            <person name="Fischer K.F."/>
        </authorList>
    </citation>
    <scope>NUCLEOTIDE SEQUENCE</scope>
    <source>
        <strain evidence="2">SSS_KF_BRIS2020</strain>
    </source>
</reference>
<sequence>MNHFYYISFVLATLIVSIQSYPGGPSKIDPKNQTFLRSLLKVENEMNRKLHAEHIYHVTKLKSSTFLRRSIASESFSVFTHLILSISIKNILRSILSGIRIRNLSDLIRMRLNLIHLILILFNLILLSGYCFNQTEPIEEIVDEPIAGGIEETSENQWKYLKPTLETVEREMDSQLDSPFVHRVGKLLNRNPRLLPIKNLLVECNELGDAKKCYADIWSQPWLERNELLNFTCMSQDQNVVDQQTLSKI</sequence>
<feature type="chain" id="PRO_5038316047" evidence="1">
    <location>
        <begin position="21"/>
        <end position="249"/>
    </location>
</feature>
<dbReference type="EnsemblMetazoa" id="SSS_2794s_mrna">
    <property type="protein sequence ID" value="KAF7488471.1"/>
    <property type="gene ID" value="SSS_2794"/>
</dbReference>
<protein>
    <submittedName>
        <fullName evidence="2 3">Uncharacterized protein</fullName>
    </submittedName>
</protein>
<dbReference type="OrthoDB" id="10007179at2759"/>
<dbReference type="Proteomes" id="UP000070412">
    <property type="component" value="Unassembled WGS sequence"/>
</dbReference>
<evidence type="ECO:0000313" key="3">
    <source>
        <dbReference type="EnsemblMetazoa" id="KAF7488471.1"/>
    </source>
</evidence>
<keyword evidence="1" id="KW-0732">Signal</keyword>
<evidence type="ECO:0000313" key="2">
    <source>
        <dbReference type="EMBL" id="KAF7488471.1"/>
    </source>
</evidence>
<proteinExistence type="predicted"/>
<reference evidence="4" key="1">
    <citation type="journal article" date="2020" name="PLoS Negl. Trop. Dis.">
        <title>High-quality nuclear genome for Sarcoptes scabiei-A critical resource for a neglected parasite.</title>
        <authorList>
            <person name="Korhonen P.K."/>
            <person name="Gasser R.B."/>
            <person name="Ma G."/>
            <person name="Wang T."/>
            <person name="Stroehlein A.J."/>
            <person name="Young N.D."/>
            <person name="Ang C.S."/>
            <person name="Fernando D.D."/>
            <person name="Lu H.C."/>
            <person name="Taylor S."/>
            <person name="Reynolds S.L."/>
            <person name="Mofiz E."/>
            <person name="Najaraj S.H."/>
            <person name="Gowda H."/>
            <person name="Madugundu A."/>
            <person name="Renuse S."/>
            <person name="Holt D."/>
            <person name="Pandey A."/>
            <person name="Papenfuss A.T."/>
            <person name="Fischer K."/>
        </authorList>
    </citation>
    <scope>NUCLEOTIDE SEQUENCE [LARGE SCALE GENOMIC DNA]</scope>
</reference>
<organism evidence="2">
    <name type="scientific">Sarcoptes scabiei</name>
    <name type="common">Itch mite</name>
    <name type="synonym">Acarus scabiei</name>
    <dbReference type="NCBI Taxonomy" id="52283"/>
    <lineage>
        <taxon>Eukaryota</taxon>
        <taxon>Metazoa</taxon>
        <taxon>Ecdysozoa</taxon>
        <taxon>Arthropoda</taxon>
        <taxon>Chelicerata</taxon>
        <taxon>Arachnida</taxon>
        <taxon>Acari</taxon>
        <taxon>Acariformes</taxon>
        <taxon>Sarcoptiformes</taxon>
        <taxon>Astigmata</taxon>
        <taxon>Psoroptidia</taxon>
        <taxon>Sarcoptoidea</taxon>
        <taxon>Sarcoptidae</taxon>
        <taxon>Sarcoptinae</taxon>
        <taxon>Sarcoptes</taxon>
    </lineage>
</organism>
<keyword evidence="4" id="KW-1185">Reference proteome</keyword>
<reference evidence="3" key="3">
    <citation type="submission" date="2022-06" db="UniProtKB">
        <authorList>
            <consortium name="EnsemblMetazoa"/>
        </authorList>
    </citation>
    <scope>IDENTIFICATION</scope>
</reference>
<dbReference type="EMBL" id="WVUK01000066">
    <property type="protein sequence ID" value="KAF7488471.1"/>
    <property type="molecule type" value="Genomic_DNA"/>
</dbReference>
<name>A0A834R1X0_SARSC</name>